<keyword evidence="1" id="KW-0812">Transmembrane</keyword>
<dbReference type="PATRIC" id="fig|1227360.4.peg.2025"/>
<evidence type="ECO:0000256" key="1">
    <source>
        <dbReference type="SAM" id="Phobius"/>
    </source>
</evidence>
<protein>
    <recommendedName>
        <fullName evidence="4">DUF2619 domain-containing protein</fullName>
    </recommendedName>
</protein>
<dbReference type="Proteomes" id="UP000019062">
    <property type="component" value="Unassembled WGS sequence"/>
</dbReference>
<feature type="transmembrane region" description="Helical" evidence="1">
    <location>
        <begin position="50"/>
        <end position="70"/>
    </location>
</feature>
<dbReference type="EMBL" id="ASQA01000016">
    <property type="protein sequence ID" value="ETT85742.1"/>
    <property type="molecule type" value="Genomic_DNA"/>
</dbReference>
<keyword evidence="3" id="KW-1185">Reference proteome</keyword>
<organism evidence="2 3">
    <name type="scientific">Viridibacillus arenosi FSL R5-213</name>
    <dbReference type="NCBI Taxonomy" id="1227360"/>
    <lineage>
        <taxon>Bacteria</taxon>
        <taxon>Bacillati</taxon>
        <taxon>Bacillota</taxon>
        <taxon>Bacilli</taxon>
        <taxon>Bacillales</taxon>
        <taxon>Caryophanaceae</taxon>
        <taxon>Viridibacillus</taxon>
    </lineage>
</organism>
<dbReference type="eggNOG" id="ENOG5032Z8B">
    <property type="taxonomic scope" value="Bacteria"/>
</dbReference>
<dbReference type="InterPro" id="IPR020390">
    <property type="entry name" value="Uncharacterised_YqhV"/>
</dbReference>
<keyword evidence="1" id="KW-1133">Transmembrane helix</keyword>
<dbReference type="Pfam" id="PF10942">
    <property type="entry name" value="DUF2619"/>
    <property type="match status" value="1"/>
</dbReference>
<name>W4F093_9BACL</name>
<feature type="transmembrane region" description="Helical" evidence="1">
    <location>
        <begin position="77"/>
        <end position="94"/>
    </location>
</feature>
<keyword evidence="1" id="KW-0472">Membrane</keyword>
<gene>
    <name evidence="2" type="ORF">C176_09937</name>
</gene>
<comment type="caution">
    <text evidence="2">The sequence shown here is derived from an EMBL/GenBank/DDBJ whole genome shotgun (WGS) entry which is preliminary data.</text>
</comment>
<reference evidence="2 3" key="1">
    <citation type="journal article" date="2014" name="BMC Genomics">
        <title>Genomic comparison of sporeforming bacilli isolated from milk.</title>
        <authorList>
            <person name="Moreno Switt A.I."/>
            <person name="Andrus A.D."/>
            <person name="Ranieri M.L."/>
            <person name="Orsi R.H."/>
            <person name="Ivy R."/>
            <person name="den Bakker H.C."/>
            <person name="Martin N.H."/>
            <person name="Wiedmann M."/>
            <person name="Boor K.J."/>
        </authorList>
    </citation>
    <scope>NUCLEOTIDE SEQUENCE [LARGE SCALE GENOMIC DNA]</scope>
    <source>
        <strain evidence="2 3">FSL R5-213</strain>
    </source>
</reference>
<evidence type="ECO:0000313" key="2">
    <source>
        <dbReference type="EMBL" id="ETT85742.1"/>
    </source>
</evidence>
<dbReference type="AlphaFoldDB" id="W4F093"/>
<sequence>MNMKNKVVIFIEKALLLIILLRLCSGSIEVTAALFMIKYNDLEKAFYINTLLALVGPTVLIVTTGIGLAGLAEKVSILKMVCLFSGIFLILFSLNSK</sequence>
<evidence type="ECO:0000313" key="3">
    <source>
        <dbReference type="Proteomes" id="UP000019062"/>
    </source>
</evidence>
<accession>W4F093</accession>
<evidence type="ECO:0008006" key="4">
    <source>
        <dbReference type="Google" id="ProtNLM"/>
    </source>
</evidence>
<proteinExistence type="predicted"/>